<protein>
    <submittedName>
        <fullName evidence="3">TonB-dependent receptor</fullName>
    </submittedName>
</protein>
<gene>
    <name evidence="3" type="ORF">D7004_03805</name>
</gene>
<dbReference type="InterPro" id="IPR008969">
    <property type="entry name" value="CarboxyPept-like_regulatory"/>
</dbReference>
<dbReference type="FunFam" id="2.170.130.10:FF:000003">
    <property type="entry name" value="SusC/RagA family TonB-linked outer membrane protein"/>
    <property type="match status" value="1"/>
</dbReference>
<dbReference type="InterPro" id="IPR037066">
    <property type="entry name" value="Plug_dom_sf"/>
</dbReference>
<dbReference type="NCBIfam" id="TIGR04057">
    <property type="entry name" value="SusC_RagA_signa"/>
    <property type="match status" value="1"/>
</dbReference>
<dbReference type="SUPFAM" id="SSF56935">
    <property type="entry name" value="Porins"/>
    <property type="match status" value="1"/>
</dbReference>
<organism evidence="3 4">
    <name type="scientific">Pedobacter jejuensis</name>
    <dbReference type="NCBI Taxonomy" id="1268550"/>
    <lineage>
        <taxon>Bacteria</taxon>
        <taxon>Pseudomonadati</taxon>
        <taxon>Bacteroidota</taxon>
        <taxon>Sphingobacteriia</taxon>
        <taxon>Sphingobacteriales</taxon>
        <taxon>Sphingobacteriaceae</taxon>
        <taxon>Pedobacter</taxon>
    </lineage>
</organism>
<evidence type="ECO:0000313" key="3">
    <source>
        <dbReference type="EMBL" id="RNL55888.1"/>
    </source>
</evidence>
<dbReference type="Pfam" id="PF13715">
    <property type="entry name" value="CarbopepD_reg_2"/>
    <property type="match status" value="1"/>
</dbReference>
<name>A0A3N0C2C1_9SPHI</name>
<dbReference type="InterPro" id="IPR023997">
    <property type="entry name" value="TonB-dep_OMP_SusC/RagA_CS"/>
</dbReference>
<dbReference type="GO" id="GO:0009279">
    <property type="term" value="C:cell outer membrane"/>
    <property type="evidence" value="ECO:0007669"/>
    <property type="project" value="UniProtKB-SubCell"/>
</dbReference>
<evidence type="ECO:0000313" key="4">
    <source>
        <dbReference type="Proteomes" id="UP000274046"/>
    </source>
</evidence>
<dbReference type="AlphaFoldDB" id="A0A3N0C2C1"/>
<feature type="domain" description="TonB-dependent receptor plug" evidence="2">
    <location>
        <begin position="148"/>
        <end position="259"/>
    </location>
</feature>
<keyword evidence="1" id="KW-0472">Membrane</keyword>
<evidence type="ECO:0000256" key="1">
    <source>
        <dbReference type="PROSITE-ProRule" id="PRU01360"/>
    </source>
</evidence>
<keyword evidence="3" id="KW-0675">Receptor</keyword>
<dbReference type="NCBIfam" id="TIGR04056">
    <property type="entry name" value="OMP_RagA_SusC"/>
    <property type="match status" value="1"/>
</dbReference>
<dbReference type="InterPro" id="IPR023996">
    <property type="entry name" value="TonB-dep_OMP_SusC/RagA"/>
</dbReference>
<reference evidence="3 4" key="1">
    <citation type="submission" date="2018-10" db="EMBL/GenBank/DDBJ databases">
        <title>Genome sequencing of Pedobacter jejuensis TNB23.</title>
        <authorList>
            <person name="Cho Y.-J."/>
            <person name="Cho A."/>
            <person name="Kim O.-S."/>
        </authorList>
    </citation>
    <scope>NUCLEOTIDE SEQUENCE [LARGE SCALE GENOMIC DNA]</scope>
    <source>
        <strain evidence="3 4">TNB23</strain>
    </source>
</reference>
<dbReference type="PROSITE" id="PS52016">
    <property type="entry name" value="TONB_DEPENDENT_REC_3"/>
    <property type="match status" value="1"/>
</dbReference>
<dbReference type="Pfam" id="PF07715">
    <property type="entry name" value="Plug"/>
    <property type="match status" value="1"/>
</dbReference>
<dbReference type="RefSeq" id="WP_123204541.1">
    <property type="nucleotide sequence ID" value="NZ_RBEE01000004.1"/>
</dbReference>
<keyword evidence="1" id="KW-1134">Transmembrane beta strand</keyword>
<dbReference type="Gene3D" id="2.60.40.1120">
    <property type="entry name" value="Carboxypeptidase-like, regulatory domain"/>
    <property type="match status" value="1"/>
</dbReference>
<dbReference type="InterPro" id="IPR012910">
    <property type="entry name" value="Plug_dom"/>
</dbReference>
<sequence length="1126" mass="124129">MKFFALFRSMQKICQQCAVLLATLTLTTLTFTIAKAGISSPFESTNSKMAAVNFPVRGTVVDETGQPMPSVSVLLQGTSVGVVTGPDGKFSLSVPDGGGTLSFMFVGYNTYSVKVSNATTNLNIKLTPSATSLTQVVITAFGVQKRVNVTGAVATVDAKNLVASAVGNITNALVGNAPGISGLQTSGEPGRNGTKIFVRGVATYGGSSDPLIVIDGVEQPAERSYEQLNAMDANEIESLSILKDASSTAVYGIRGANGVIIVTTKRGISGKPSISFSANFAGTKATNLMESASSYDFALARNRAIKAYNENENNPSFNPRIFTDDDLWKFQNNRDYTPAEVAAMTFLTPEQKASLNQSPALYYGSKDYYRDQFDNTGKQQQYNLGIRGGNEKVKYYTSFGYFDQGSILEDFSLQGSHTGSRYNRTNFRSNFDIFPIKNTTISVNIAGQFGSTEGPAFGTNPFDNTFRYKQMMQYLQEGNTFMVPGVIDGRLISQVQGRRGGRTPVNPLGDKQTYENTSQAILLQSGLGIYNTTLLSSSIKLQHSMDYLIKGLSLRGTANYDDSYNKFITIGNTIPSYEVRRNPLNPNELEFFGGGIPTVSFNGDTFTGTWNKLYFDLGLDYVTSIGGSNITALLLGKANRYSMPDDAFNTPSGIMGLVSRITYNYKERYQAEFNLGYNGTENFIDGNRFGFFPAYSAGWVPSSEAFFPKNKYVTFLKIRGSYGEVGNDQILGRRYLFLPSTFNQNQGNYYFGTSNGVDRTSLFPVTNEATLGNPLVTWERSIKTDLGLEARFFADKLSLTVDLFKEKRDNILSTLGVIPATFGVAGNNIPPVNVGVTENRGYEISLGYRNNIGEFNYSINGAVSYAKNKVIFRSEAPNPFEWQNLTGAPIGQYFGLTSDGFFNTPEELANRPFNSFNSNRNTLGDIRYKDLNGDNIIDQLDQSRIGYSNLPQYAFNTRINVSYKGFDASILMNGTAKGSFYIPQNMVGVFFKDYGNLYQWQLDGAWTPEKVASGEKITYPRMEINTNTSNSNFVKSDFWLRSSDFIKIKNIELGYTLRDINILRSLQVSSIRVFANGNNLFTLKNDLKEFGLDPETADTNNSGYGNNQGYFFPITRVYNFGLNVQF</sequence>
<accession>A0A3N0C2C1</accession>
<keyword evidence="4" id="KW-1185">Reference proteome</keyword>
<dbReference type="Gene3D" id="2.170.130.10">
    <property type="entry name" value="TonB-dependent receptor, plug domain"/>
    <property type="match status" value="1"/>
</dbReference>
<dbReference type="Proteomes" id="UP000274046">
    <property type="component" value="Unassembled WGS sequence"/>
</dbReference>
<dbReference type="InterPro" id="IPR039426">
    <property type="entry name" value="TonB-dep_rcpt-like"/>
</dbReference>
<evidence type="ECO:0000259" key="2">
    <source>
        <dbReference type="Pfam" id="PF07715"/>
    </source>
</evidence>
<keyword evidence="1" id="KW-0812">Transmembrane</keyword>
<dbReference type="EMBL" id="RBEE01000004">
    <property type="protein sequence ID" value="RNL55888.1"/>
    <property type="molecule type" value="Genomic_DNA"/>
</dbReference>
<comment type="caution">
    <text evidence="3">The sequence shown here is derived from an EMBL/GenBank/DDBJ whole genome shotgun (WGS) entry which is preliminary data.</text>
</comment>
<dbReference type="OrthoDB" id="9768177at2"/>
<proteinExistence type="inferred from homology"/>
<dbReference type="SUPFAM" id="SSF49464">
    <property type="entry name" value="Carboxypeptidase regulatory domain-like"/>
    <property type="match status" value="1"/>
</dbReference>
<keyword evidence="1" id="KW-0998">Cell outer membrane</keyword>
<comment type="subcellular location">
    <subcellularLocation>
        <location evidence="1">Cell outer membrane</location>
        <topology evidence="1">Multi-pass membrane protein</topology>
    </subcellularLocation>
</comment>
<keyword evidence="1" id="KW-0813">Transport</keyword>
<comment type="similarity">
    <text evidence="1">Belongs to the TonB-dependent receptor family.</text>
</comment>